<dbReference type="InterPro" id="IPR036291">
    <property type="entry name" value="NAD(P)-bd_dom_sf"/>
</dbReference>
<dbReference type="GO" id="GO:0048269">
    <property type="term" value="C:methionine adenosyltransferase complex"/>
    <property type="evidence" value="ECO:0007669"/>
    <property type="project" value="TreeGrafter"/>
</dbReference>
<dbReference type="InterPro" id="IPR005913">
    <property type="entry name" value="dTDP_dehydrorham_reduct"/>
</dbReference>
<dbReference type="PANTHER" id="PTHR10491:SF4">
    <property type="entry name" value="METHIONINE ADENOSYLTRANSFERASE 2 SUBUNIT BETA"/>
    <property type="match status" value="1"/>
</dbReference>
<dbReference type="EMBL" id="UINC01112285">
    <property type="protein sequence ID" value="SVC81116.1"/>
    <property type="molecule type" value="Genomic_DNA"/>
</dbReference>
<organism evidence="2">
    <name type="scientific">marine metagenome</name>
    <dbReference type="NCBI Taxonomy" id="408172"/>
    <lineage>
        <taxon>unclassified sequences</taxon>
        <taxon>metagenomes</taxon>
        <taxon>ecological metagenomes</taxon>
    </lineage>
</organism>
<dbReference type="GO" id="GO:0048270">
    <property type="term" value="F:methionine adenosyltransferase regulator activity"/>
    <property type="evidence" value="ECO:0007669"/>
    <property type="project" value="TreeGrafter"/>
</dbReference>
<dbReference type="SUPFAM" id="SSF51735">
    <property type="entry name" value="NAD(P)-binding Rossmann-fold domains"/>
    <property type="match status" value="1"/>
</dbReference>
<proteinExistence type="predicted"/>
<reference evidence="2" key="1">
    <citation type="submission" date="2018-05" db="EMBL/GenBank/DDBJ databases">
        <authorList>
            <person name="Lanie J.A."/>
            <person name="Ng W.-L."/>
            <person name="Kazmierczak K.M."/>
            <person name="Andrzejewski T.M."/>
            <person name="Davidsen T.M."/>
            <person name="Wayne K.J."/>
            <person name="Tettelin H."/>
            <person name="Glass J.I."/>
            <person name="Rusch D."/>
            <person name="Podicherti R."/>
            <person name="Tsui H.-C.T."/>
            <person name="Winkler M.E."/>
        </authorList>
    </citation>
    <scope>NUCLEOTIDE SEQUENCE</scope>
</reference>
<dbReference type="Pfam" id="PF04321">
    <property type="entry name" value="RmlD_sub_bind"/>
    <property type="match status" value="1"/>
</dbReference>
<protein>
    <recommendedName>
        <fullName evidence="1">RmlD-like substrate binding domain-containing protein</fullName>
    </recommendedName>
</protein>
<gene>
    <name evidence="2" type="ORF">METZ01_LOCUS333970</name>
</gene>
<accession>A0A382Q6S3</accession>
<dbReference type="InterPro" id="IPR029903">
    <property type="entry name" value="RmlD-like-bd"/>
</dbReference>
<dbReference type="AlphaFoldDB" id="A0A382Q6S3"/>
<evidence type="ECO:0000259" key="1">
    <source>
        <dbReference type="Pfam" id="PF04321"/>
    </source>
</evidence>
<dbReference type="PANTHER" id="PTHR10491">
    <property type="entry name" value="DTDP-4-DEHYDRORHAMNOSE REDUCTASE"/>
    <property type="match status" value="1"/>
</dbReference>
<feature type="non-terminal residue" evidence="2">
    <location>
        <position position="152"/>
    </location>
</feature>
<feature type="domain" description="RmlD-like substrate binding" evidence="1">
    <location>
        <begin position="3"/>
        <end position="114"/>
    </location>
</feature>
<evidence type="ECO:0000313" key="2">
    <source>
        <dbReference type="EMBL" id="SVC81116.1"/>
    </source>
</evidence>
<sequence>MNVTSYWSIISFIRKVNPNVFIHAGAMTRPMVIHENDPDESITNNIIGTSNVVLACMKYNVKLIYISTDYVYPQIPGSYKEIDPVLPHTKYGWSKLGGECAVRLFKNSLILRICMNTKPFPHKKALVDMTKSLIFDDEAAKITLKLLDESGV</sequence>
<dbReference type="Gene3D" id="3.40.50.720">
    <property type="entry name" value="NAD(P)-binding Rossmann-like Domain"/>
    <property type="match status" value="1"/>
</dbReference>
<name>A0A382Q6S3_9ZZZZ</name>
<dbReference type="GO" id="GO:0006556">
    <property type="term" value="P:S-adenosylmethionine biosynthetic process"/>
    <property type="evidence" value="ECO:0007669"/>
    <property type="project" value="TreeGrafter"/>
</dbReference>